<dbReference type="CDD" id="cd06170">
    <property type="entry name" value="LuxR_C_like"/>
    <property type="match status" value="1"/>
</dbReference>
<proteinExistence type="predicted"/>
<keyword evidence="4" id="KW-0804">Transcription</keyword>
<feature type="domain" description="Response regulatory" evidence="7">
    <location>
        <begin position="7"/>
        <end position="123"/>
    </location>
</feature>
<dbReference type="InterPro" id="IPR000792">
    <property type="entry name" value="Tscrpt_reg_LuxR_C"/>
</dbReference>
<sequence>MSAKPTTLLLADDHAVVRRGFSMILAAQWDMQVLAEVSNGREAVEKAEELQPDVVVMDVTMPELNGIEATRRLLKVSPRTRVLALSMHKDSVYVREILRAGAKGYLLKDSSEADFLKAVRAVAMGKGYLSPEVADAVLDDYRKHVTNPIDLLSTREREVLQMIAESKTNKDIANALNLSVYTVEAHRGRIMEKLNMHSVGELVRFALRNGLID</sequence>
<evidence type="ECO:0000256" key="5">
    <source>
        <dbReference type="PROSITE-ProRule" id="PRU00169"/>
    </source>
</evidence>
<feature type="domain" description="HTH luxR-type" evidence="6">
    <location>
        <begin position="145"/>
        <end position="210"/>
    </location>
</feature>
<dbReference type="SMART" id="SM00448">
    <property type="entry name" value="REC"/>
    <property type="match status" value="1"/>
</dbReference>
<dbReference type="PANTHER" id="PTHR43214:SF41">
    <property type="entry name" value="NITRATE_NITRITE RESPONSE REGULATOR PROTEIN NARP"/>
    <property type="match status" value="1"/>
</dbReference>
<dbReference type="PROSITE" id="PS50043">
    <property type="entry name" value="HTH_LUXR_2"/>
    <property type="match status" value="1"/>
</dbReference>
<evidence type="ECO:0000259" key="7">
    <source>
        <dbReference type="PROSITE" id="PS50110"/>
    </source>
</evidence>
<dbReference type="InterPro" id="IPR058245">
    <property type="entry name" value="NreC/VraR/RcsB-like_REC"/>
</dbReference>
<evidence type="ECO:0000259" key="6">
    <source>
        <dbReference type="PROSITE" id="PS50043"/>
    </source>
</evidence>
<reference evidence="8 9" key="1">
    <citation type="submission" date="2019-07" db="EMBL/GenBank/DDBJ databases">
        <title>Whole genome shotgun sequence of Brevifollis gellanilyticus NBRC 108608.</title>
        <authorList>
            <person name="Hosoyama A."/>
            <person name="Uohara A."/>
            <person name="Ohji S."/>
            <person name="Ichikawa N."/>
        </authorList>
    </citation>
    <scope>NUCLEOTIDE SEQUENCE [LARGE SCALE GENOMIC DNA]</scope>
    <source>
        <strain evidence="8 9">NBRC 108608</strain>
    </source>
</reference>
<keyword evidence="3 8" id="KW-0238">DNA-binding</keyword>
<dbReference type="Proteomes" id="UP000321577">
    <property type="component" value="Unassembled WGS sequence"/>
</dbReference>
<dbReference type="InterPro" id="IPR016032">
    <property type="entry name" value="Sig_transdc_resp-reg_C-effctor"/>
</dbReference>
<evidence type="ECO:0000313" key="8">
    <source>
        <dbReference type="EMBL" id="GEP41872.1"/>
    </source>
</evidence>
<dbReference type="GO" id="GO:0006355">
    <property type="term" value="P:regulation of DNA-templated transcription"/>
    <property type="evidence" value="ECO:0007669"/>
    <property type="project" value="InterPro"/>
</dbReference>
<dbReference type="InterPro" id="IPR039420">
    <property type="entry name" value="WalR-like"/>
</dbReference>
<dbReference type="EMBL" id="BKAG01000006">
    <property type="protein sequence ID" value="GEP41872.1"/>
    <property type="molecule type" value="Genomic_DNA"/>
</dbReference>
<feature type="modified residue" description="4-aspartylphosphate" evidence="5">
    <location>
        <position position="58"/>
    </location>
</feature>
<dbReference type="AlphaFoldDB" id="A0A512M560"/>
<dbReference type="GO" id="GO:0000160">
    <property type="term" value="P:phosphorelay signal transduction system"/>
    <property type="evidence" value="ECO:0007669"/>
    <property type="project" value="InterPro"/>
</dbReference>
<dbReference type="PROSITE" id="PS50110">
    <property type="entry name" value="RESPONSE_REGULATORY"/>
    <property type="match status" value="1"/>
</dbReference>
<keyword evidence="9" id="KW-1185">Reference proteome</keyword>
<dbReference type="GO" id="GO:0003677">
    <property type="term" value="F:DNA binding"/>
    <property type="evidence" value="ECO:0007669"/>
    <property type="project" value="UniProtKB-KW"/>
</dbReference>
<evidence type="ECO:0000256" key="2">
    <source>
        <dbReference type="ARBA" id="ARBA00023015"/>
    </source>
</evidence>
<dbReference type="PANTHER" id="PTHR43214">
    <property type="entry name" value="TWO-COMPONENT RESPONSE REGULATOR"/>
    <property type="match status" value="1"/>
</dbReference>
<accession>A0A512M560</accession>
<comment type="caution">
    <text evidence="8">The sequence shown here is derived from an EMBL/GenBank/DDBJ whole genome shotgun (WGS) entry which is preliminary data.</text>
</comment>
<dbReference type="InterPro" id="IPR001789">
    <property type="entry name" value="Sig_transdc_resp-reg_receiver"/>
</dbReference>
<name>A0A512M560_9BACT</name>
<keyword evidence="1 5" id="KW-0597">Phosphoprotein</keyword>
<evidence type="ECO:0000256" key="3">
    <source>
        <dbReference type="ARBA" id="ARBA00023125"/>
    </source>
</evidence>
<gene>
    <name evidence="8" type="ORF">BGE01nite_11630</name>
</gene>
<dbReference type="PRINTS" id="PR00038">
    <property type="entry name" value="HTHLUXR"/>
</dbReference>
<evidence type="ECO:0000313" key="9">
    <source>
        <dbReference type="Proteomes" id="UP000321577"/>
    </source>
</evidence>
<dbReference type="OrthoDB" id="191163at2"/>
<dbReference type="SUPFAM" id="SSF52172">
    <property type="entry name" value="CheY-like"/>
    <property type="match status" value="1"/>
</dbReference>
<evidence type="ECO:0000256" key="1">
    <source>
        <dbReference type="ARBA" id="ARBA00022553"/>
    </source>
</evidence>
<protein>
    <submittedName>
        <fullName evidence="8">DNA-binding response regulator</fullName>
    </submittedName>
</protein>
<dbReference type="CDD" id="cd17535">
    <property type="entry name" value="REC_NarL-like"/>
    <property type="match status" value="1"/>
</dbReference>
<dbReference type="RefSeq" id="WP_146849369.1">
    <property type="nucleotide sequence ID" value="NZ_BKAG01000006.1"/>
</dbReference>
<evidence type="ECO:0000256" key="4">
    <source>
        <dbReference type="ARBA" id="ARBA00023163"/>
    </source>
</evidence>
<dbReference type="Gene3D" id="3.40.50.2300">
    <property type="match status" value="1"/>
</dbReference>
<dbReference type="SUPFAM" id="SSF46894">
    <property type="entry name" value="C-terminal effector domain of the bipartite response regulators"/>
    <property type="match status" value="1"/>
</dbReference>
<organism evidence="8 9">
    <name type="scientific">Brevifollis gellanilyticus</name>
    <dbReference type="NCBI Taxonomy" id="748831"/>
    <lineage>
        <taxon>Bacteria</taxon>
        <taxon>Pseudomonadati</taxon>
        <taxon>Verrucomicrobiota</taxon>
        <taxon>Verrucomicrobiia</taxon>
        <taxon>Verrucomicrobiales</taxon>
        <taxon>Verrucomicrobiaceae</taxon>
    </lineage>
</organism>
<dbReference type="InterPro" id="IPR011006">
    <property type="entry name" value="CheY-like_superfamily"/>
</dbReference>
<dbReference type="SMART" id="SM00421">
    <property type="entry name" value="HTH_LUXR"/>
    <property type="match status" value="1"/>
</dbReference>
<dbReference type="Pfam" id="PF00072">
    <property type="entry name" value="Response_reg"/>
    <property type="match status" value="1"/>
</dbReference>
<keyword evidence="2" id="KW-0805">Transcription regulation</keyword>
<dbReference type="Pfam" id="PF00196">
    <property type="entry name" value="GerE"/>
    <property type="match status" value="1"/>
</dbReference>